<keyword evidence="2 5" id="KW-0699">rRNA-binding</keyword>
<evidence type="ECO:0000256" key="1">
    <source>
        <dbReference type="ARBA" id="ARBA00022555"/>
    </source>
</evidence>
<proteinExistence type="inferred from homology"/>
<evidence type="ECO:0000313" key="8">
    <source>
        <dbReference type="Proteomes" id="UP001158045"/>
    </source>
</evidence>
<keyword evidence="1 5" id="KW-0820">tRNA-binding</keyword>
<keyword evidence="8" id="KW-1185">Reference proteome</keyword>
<dbReference type="InterPro" id="IPR008532">
    <property type="entry name" value="NFACT_RNA-bd"/>
</dbReference>
<evidence type="ECO:0000256" key="4">
    <source>
        <dbReference type="ARBA" id="ARBA00022917"/>
    </source>
</evidence>
<dbReference type="PANTHER" id="PTHR15239:SF6">
    <property type="entry name" value="RIBOSOME QUALITY CONTROL COMPLEX SUBUNIT NEMF"/>
    <property type="match status" value="1"/>
</dbReference>
<comment type="subunit">
    <text evidence="5">Associates with stalled 50S ribosomal subunits. Binds to RqcP.</text>
</comment>
<gene>
    <name evidence="5" type="primary">rqcH</name>
    <name evidence="7" type="ORF">QE109_00935</name>
</gene>
<evidence type="ECO:0000313" key="7">
    <source>
        <dbReference type="EMBL" id="MDH8676686.1"/>
    </source>
</evidence>
<accession>A0ABT6N8E3</accession>
<dbReference type="RefSeq" id="WP_281092484.1">
    <property type="nucleotide sequence ID" value="NZ_JARYZI010000001.1"/>
</dbReference>
<dbReference type="Gene3D" id="2.30.310.10">
    <property type="entry name" value="ibrinogen binding protein from staphylococcus aureus domain"/>
    <property type="match status" value="1"/>
</dbReference>
<keyword evidence="3 5" id="KW-0694">RNA-binding</keyword>
<dbReference type="PANTHER" id="PTHR15239">
    <property type="entry name" value="NUCLEAR EXPORT MEDIATOR FACTOR NEMF"/>
    <property type="match status" value="1"/>
</dbReference>
<dbReference type="InterPro" id="IPR043682">
    <property type="entry name" value="RqcH_bacterial"/>
</dbReference>
<protein>
    <recommendedName>
        <fullName evidence="5">Rqc2 homolog RqcH</fullName>
        <shortName evidence="5">RqcH</shortName>
    </recommendedName>
</protein>
<dbReference type="HAMAP" id="MF_00844_B">
    <property type="entry name" value="RqcH_B"/>
    <property type="match status" value="1"/>
</dbReference>
<dbReference type="InterPro" id="IPR051608">
    <property type="entry name" value="RQC_Subunit_NEMF"/>
</dbReference>
<dbReference type="Pfam" id="PF05833">
    <property type="entry name" value="NFACT_N"/>
    <property type="match status" value="1"/>
</dbReference>
<evidence type="ECO:0000256" key="3">
    <source>
        <dbReference type="ARBA" id="ARBA00022884"/>
    </source>
</evidence>
<evidence type="ECO:0000256" key="5">
    <source>
        <dbReference type="HAMAP-Rule" id="MF_00844"/>
    </source>
</evidence>
<reference evidence="7 8" key="1">
    <citation type="submission" date="2023-04" db="EMBL/GenBank/DDBJ databases">
        <title>Fusibacter bizertensis strain WBS, isolated from littoral bottom sediments of the Arctic seas - biochemical and genomic analysis.</title>
        <authorList>
            <person name="Brioukhanov A.L."/>
        </authorList>
    </citation>
    <scope>NUCLEOTIDE SEQUENCE [LARGE SCALE GENOMIC DNA]</scope>
    <source>
        <strain evidence="7 8">WBS</strain>
    </source>
</reference>
<dbReference type="Pfam" id="PF05670">
    <property type="entry name" value="NFACT-R_1"/>
    <property type="match status" value="1"/>
</dbReference>
<name>A0ABT6N8E3_9FIRM</name>
<dbReference type="Proteomes" id="UP001158045">
    <property type="component" value="Unassembled WGS sequence"/>
</dbReference>
<keyword evidence="4 5" id="KW-0648">Protein biosynthesis</keyword>
<organism evidence="7 8">
    <name type="scientific">Fusibacter bizertensis</name>
    <dbReference type="NCBI Taxonomy" id="1488331"/>
    <lineage>
        <taxon>Bacteria</taxon>
        <taxon>Bacillati</taxon>
        <taxon>Bacillota</taxon>
        <taxon>Clostridia</taxon>
        <taxon>Eubacteriales</taxon>
        <taxon>Eubacteriales Family XII. Incertae Sedis</taxon>
        <taxon>Fusibacter</taxon>
    </lineage>
</organism>
<sequence length="585" mass="67169">MAFDGLLMHQLSSELQTLLVGGRIDKVFQPEKDELTINIRGNLGNQNLFISVDSSMPFITCISDRKENPQAPPMFCMLMRKHLTGGKIHAVEQIDYERVFVFTIESKNELGDPEMKKLIVEIMGKHSNIILTKEDFTIIDSIKRITPDMSRVRSILPGLEYTFLETEKISFSKSNSEIIAHLKKHANTQKLYKSFYENIQGFSPLASKWLCRRLNLDPSMAFDALVDADYARMGAFFDELRIPTNQDGKGYVYYDHQENAKMIYYMDNMDPLLVSHSYPTLIRAVEKFYLRTNRENKMHQRTQSLKKLVAQRIERYTTKLAKQELELIDAENADDARKIGDLILSNIYAISKGMNRIDLLDYYVDPPVMRQIELDTRLEPSENAQLHFKKYNKLKNALLELTRQIEDTRADVVYLENVLTHLEHSEDMKLVDEIKDELIGQGYIKGRPQKKAHKTAKLSYKKYQSSSGFEIWVGKSSLQNDLITTKLASNKDMWLHTKDIPGSHVLIRTGGSTPDEQTLYEAAMIAAFYSKARESSNVPVDYTLIKNVSKPSGAKPGMVIYVGNKTLYVTPKHEMIESLEIPQKH</sequence>
<dbReference type="EMBL" id="JARYZI010000001">
    <property type="protein sequence ID" value="MDH8676686.1"/>
    <property type="molecule type" value="Genomic_DNA"/>
</dbReference>
<comment type="caution">
    <text evidence="7">The sequence shown here is derived from an EMBL/GenBank/DDBJ whole genome shotgun (WGS) entry which is preliminary data.</text>
</comment>
<feature type="domain" description="NFACT RNA-binding" evidence="6">
    <location>
        <begin position="463"/>
        <end position="557"/>
    </location>
</feature>
<comment type="similarity">
    <text evidence="5">Belongs to the NEMF family.</text>
</comment>
<evidence type="ECO:0000256" key="2">
    <source>
        <dbReference type="ARBA" id="ARBA00022730"/>
    </source>
</evidence>
<comment type="function">
    <text evidence="5">Key component of the ribosome quality control system (RQC), a ribosome-associated complex that mediates the extraction of incompletely synthesized nascent chains from stalled ribosomes and their subsequent degradation. RqcH recruits Ala-charged tRNA, and with RqcP directs the elongation of stalled nascent chains on 50S ribosomal subunits, leading to non-templated C-terminal alanine extensions (Ala tail). The Ala tail promotes nascent chain degradation. May add between 1 and at least 8 Ala residues. Binds to stalled 50S ribosomal subunits.</text>
</comment>
<evidence type="ECO:0000259" key="6">
    <source>
        <dbReference type="Pfam" id="PF05670"/>
    </source>
</evidence>